<dbReference type="AlphaFoldDB" id="M7BHQ9"/>
<sequence length="197" mass="21694">MAPAEFSTILPWVADIGWRILGYLQHLKEYCYNRDCEEEDKEIFDQNNWMLMDIVGGKCQDAAGIHGAALHAPEEGGRKWKKVALTKLKDGTGDDRNGCCKGDIGNDQTLGTFIAPEEGGRKWKKVALTKLKDGTGDDRNGCCKGDIGNDQMECEDVTFCFLANGCCSPNKALRPYSMATGKGLILTRQYRMGVTGD</sequence>
<organism evidence="1 2">
    <name type="scientific">Chelonia mydas</name>
    <name type="common">Green sea-turtle</name>
    <name type="synonym">Chelonia agassizi</name>
    <dbReference type="NCBI Taxonomy" id="8469"/>
    <lineage>
        <taxon>Eukaryota</taxon>
        <taxon>Metazoa</taxon>
        <taxon>Chordata</taxon>
        <taxon>Craniata</taxon>
        <taxon>Vertebrata</taxon>
        <taxon>Euteleostomi</taxon>
        <taxon>Archelosauria</taxon>
        <taxon>Testudinata</taxon>
        <taxon>Testudines</taxon>
        <taxon>Cryptodira</taxon>
        <taxon>Durocryptodira</taxon>
        <taxon>Americhelydia</taxon>
        <taxon>Chelonioidea</taxon>
        <taxon>Cheloniidae</taxon>
        <taxon>Chelonia</taxon>
    </lineage>
</organism>
<protein>
    <submittedName>
        <fullName evidence="1">Uncharacterized protein</fullName>
    </submittedName>
</protein>
<evidence type="ECO:0000313" key="2">
    <source>
        <dbReference type="Proteomes" id="UP000031443"/>
    </source>
</evidence>
<dbReference type="Proteomes" id="UP000031443">
    <property type="component" value="Unassembled WGS sequence"/>
</dbReference>
<reference evidence="2" key="1">
    <citation type="journal article" date="2013" name="Nat. Genet.">
        <title>The draft genomes of soft-shell turtle and green sea turtle yield insights into the development and evolution of the turtle-specific body plan.</title>
        <authorList>
            <person name="Wang Z."/>
            <person name="Pascual-Anaya J."/>
            <person name="Zadissa A."/>
            <person name="Li W."/>
            <person name="Niimura Y."/>
            <person name="Huang Z."/>
            <person name="Li C."/>
            <person name="White S."/>
            <person name="Xiong Z."/>
            <person name="Fang D."/>
            <person name="Wang B."/>
            <person name="Ming Y."/>
            <person name="Chen Y."/>
            <person name="Zheng Y."/>
            <person name="Kuraku S."/>
            <person name="Pignatelli M."/>
            <person name="Herrero J."/>
            <person name="Beal K."/>
            <person name="Nozawa M."/>
            <person name="Li Q."/>
            <person name="Wang J."/>
            <person name="Zhang H."/>
            <person name="Yu L."/>
            <person name="Shigenobu S."/>
            <person name="Wang J."/>
            <person name="Liu J."/>
            <person name="Flicek P."/>
            <person name="Searle S."/>
            <person name="Wang J."/>
            <person name="Kuratani S."/>
            <person name="Yin Y."/>
            <person name="Aken B."/>
            <person name="Zhang G."/>
            <person name="Irie N."/>
        </authorList>
    </citation>
    <scope>NUCLEOTIDE SEQUENCE [LARGE SCALE GENOMIC DNA]</scope>
</reference>
<evidence type="ECO:0000313" key="1">
    <source>
        <dbReference type="EMBL" id="EMP31618.1"/>
    </source>
</evidence>
<gene>
    <name evidence="1" type="ORF">UY3_11258</name>
</gene>
<name>M7BHQ9_CHEMY</name>
<accession>M7BHQ9</accession>
<keyword evidence="2" id="KW-1185">Reference proteome</keyword>
<dbReference type="EMBL" id="KB544796">
    <property type="protein sequence ID" value="EMP31618.1"/>
    <property type="molecule type" value="Genomic_DNA"/>
</dbReference>
<proteinExistence type="predicted"/>